<organism evidence="5 6">
    <name type="scientific">Biomaibacter acetigenes</name>
    <dbReference type="NCBI Taxonomy" id="2316383"/>
    <lineage>
        <taxon>Bacteria</taxon>
        <taxon>Bacillati</taxon>
        <taxon>Bacillota</taxon>
        <taxon>Clostridia</taxon>
        <taxon>Thermosediminibacterales</taxon>
        <taxon>Tepidanaerobacteraceae</taxon>
        <taxon>Biomaibacter</taxon>
    </lineage>
</organism>
<dbReference type="PRINTS" id="PR01490">
    <property type="entry name" value="RTXTOXIND"/>
</dbReference>
<evidence type="ECO:0000256" key="2">
    <source>
        <dbReference type="ARBA" id="ARBA00023054"/>
    </source>
</evidence>
<dbReference type="PANTHER" id="PTHR32347">
    <property type="entry name" value="EFFLUX SYSTEM COMPONENT YKNX-RELATED"/>
    <property type="match status" value="1"/>
</dbReference>
<name>A0A3G2R9D2_9FIRM</name>
<dbReference type="InterPro" id="IPR058625">
    <property type="entry name" value="MdtA-like_BSH"/>
</dbReference>
<dbReference type="InterPro" id="IPR050465">
    <property type="entry name" value="UPF0194_transport"/>
</dbReference>
<dbReference type="Pfam" id="PF25917">
    <property type="entry name" value="BSH_RND"/>
    <property type="match status" value="1"/>
</dbReference>
<feature type="coiled-coil region" evidence="3">
    <location>
        <begin position="151"/>
        <end position="211"/>
    </location>
</feature>
<protein>
    <submittedName>
        <fullName evidence="5">HlyD family efflux transporter periplasmic adaptor subunit</fullName>
    </submittedName>
</protein>
<feature type="domain" description="Multidrug resistance protein MdtA-like barrel-sandwich hybrid" evidence="4">
    <location>
        <begin position="40"/>
        <end position="245"/>
    </location>
</feature>
<accession>A0A3G2R9D2</accession>
<proteinExistence type="predicted"/>
<keyword evidence="2 3" id="KW-0175">Coiled coil</keyword>
<dbReference type="Gene3D" id="1.10.287.470">
    <property type="entry name" value="Helix hairpin bin"/>
    <property type="match status" value="2"/>
</dbReference>
<dbReference type="AlphaFoldDB" id="A0A3G2R9D2"/>
<comment type="subcellular location">
    <subcellularLocation>
        <location evidence="1">Cell envelope</location>
    </subcellularLocation>
</comment>
<dbReference type="EMBL" id="CP033169">
    <property type="protein sequence ID" value="AYO31628.1"/>
    <property type="molecule type" value="Genomic_DNA"/>
</dbReference>
<gene>
    <name evidence="5" type="ORF">D2962_14355</name>
</gene>
<dbReference type="PROSITE" id="PS51257">
    <property type="entry name" value="PROKAR_LIPOPROTEIN"/>
    <property type="match status" value="1"/>
</dbReference>
<reference evidence="5 6" key="1">
    <citation type="submission" date="2018-10" db="EMBL/GenBank/DDBJ databases">
        <authorList>
            <person name="Zhang X."/>
        </authorList>
    </citation>
    <scope>NUCLEOTIDE SEQUENCE [LARGE SCALE GENOMIC DNA]</scope>
    <source>
        <strain evidence="5 6">SK-G1</strain>
    </source>
</reference>
<sequence length="337" mass="37173">MKRAYILLLSIITVIFAVTGCTYTNEKENLTFSGTVEADEVNVNSEIQGKITSIFAKEGDAVKKGDLLVQLDDTSLKLQEALAKAGVEKARAQLDDVLAGSRDESIKAADAGVKQAQAMLSGAEKNVKYYEDLLAKNEELFKDGAIPEQKITDLKEALESARSQYEKAKAGLDQAIAQRDLLLKGSTSNNIKAARAAYSQAEASLDMAREMVEKSRIFSPLDGTVLYSNFKPGEVVFPGSPIMTILDLKNPWINIYIPEKDLKLVKLHQSLDVRYEDKVVKGEIIFISPQGEFTPRNIQAKEERQNVVYKVKVKLPYSDILKPGMEVDVVLPAGEVK</sequence>
<evidence type="ECO:0000313" key="5">
    <source>
        <dbReference type="EMBL" id="AYO31628.1"/>
    </source>
</evidence>
<dbReference type="Gene3D" id="2.40.30.170">
    <property type="match status" value="1"/>
</dbReference>
<evidence type="ECO:0000256" key="3">
    <source>
        <dbReference type="SAM" id="Coils"/>
    </source>
</evidence>
<keyword evidence="6" id="KW-1185">Reference proteome</keyword>
<dbReference type="Gene3D" id="2.40.50.100">
    <property type="match status" value="1"/>
</dbReference>
<evidence type="ECO:0000313" key="6">
    <source>
        <dbReference type="Proteomes" id="UP000280960"/>
    </source>
</evidence>
<evidence type="ECO:0000256" key="1">
    <source>
        <dbReference type="ARBA" id="ARBA00004196"/>
    </source>
</evidence>
<evidence type="ECO:0000259" key="4">
    <source>
        <dbReference type="Pfam" id="PF25917"/>
    </source>
</evidence>
<dbReference type="GO" id="GO:0030313">
    <property type="term" value="C:cell envelope"/>
    <property type="evidence" value="ECO:0007669"/>
    <property type="project" value="UniProtKB-SubCell"/>
</dbReference>
<dbReference type="GO" id="GO:0015562">
    <property type="term" value="F:efflux transmembrane transporter activity"/>
    <property type="evidence" value="ECO:0007669"/>
    <property type="project" value="InterPro"/>
</dbReference>
<dbReference type="KEGG" id="bacg:D2962_14355"/>
<dbReference type="RefSeq" id="WP_122015386.1">
    <property type="nucleotide sequence ID" value="NZ_CP033169.1"/>
</dbReference>
<dbReference type="Proteomes" id="UP000280960">
    <property type="component" value="Chromosome"/>
</dbReference>
<dbReference type="SUPFAM" id="SSF111369">
    <property type="entry name" value="HlyD-like secretion proteins"/>
    <property type="match status" value="2"/>
</dbReference>
<dbReference type="PANTHER" id="PTHR32347:SF23">
    <property type="entry name" value="BLL5650 PROTEIN"/>
    <property type="match status" value="1"/>
</dbReference>